<feature type="compositionally biased region" description="Basic residues" evidence="1">
    <location>
        <begin position="486"/>
        <end position="497"/>
    </location>
</feature>
<evidence type="ECO:0000313" key="3">
    <source>
        <dbReference type="Proteomes" id="UP001620626"/>
    </source>
</evidence>
<accession>A0ABD2L0G8</accession>
<feature type="region of interest" description="Disordered" evidence="1">
    <location>
        <begin position="195"/>
        <end position="497"/>
    </location>
</feature>
<name>A0ABD2L0G8_9BILA</name>
<keyword evidence="3" id="KW-1185">Reference proteome</keyword>
<feature type="compositionally biased region" description="Basic and acidic residues" evidence="1">
    <location>
        <begin position="195"/>
        <end position="219"/>
    </location>
</feature>
<feature type="compositionally biased region" description="Pro residues" evidence="1">
    <location>
        <begin position="223"/>
        <end position="237"/>
    </location>
</feature>
<proteinExistence type="predicted"/>
<protein>
    <submittedName>
        <fullName evidence="2">Uncharacterized protein</fullName>
    </submittedName>
</protein>
<feature type="compositionally biased region" description="Basic and acidic residues" evidence="1">
    <location>
        <begin position="475"/>
        <end position="485"/>
    </location>
</feature>
<gene>
    <name evidence="2" type="ORF">niasHT_015324</name>
</gene>
<comment type="caution">
    <text evidence="2">The sequence shown here is derived from an EMBL/GenBank/DDBJ whole genome shotgun (WGS) entry which is preliminary data.</text>
</comment>
<dbReference type="AlphaFoldDB" id="A0ABD2L0G8"/>
<feature type="compositionally biased region" description="Basic and acidic residues" evidence="1">
    <location>
        <begin position="250"/>
        <end position="445"/>
    </location>
</feature>
<sequence length="497" mass="57413">MQSSDKAKRKRGEERKRDGTEGEGKGQEGRLGGRKVKGKKVEESYGKRVRHIWEVANIVPKNLPSASSNRGRRRKGCFSGSFSANFSGRCEANWPATTFATLFPPLLENWGEWTDGLWEREGGGEGGGEKWIGFVGTDRGGGGPTDRGEEGQGDGEPGGGEGQRLCKAAAWKKRSTAHHPMIVFSQFDRMKEITKPEKERKEGKQKESIAGGKETDGRIDTIPSPPPFPGLPLPTAPFPSFLRLACGHPVEGEKEIGGWGGEERRGEERRGEERRGEERRGEERRGEERRGEERRGEERRGEERRGEERRGEERRGEERRGEERRGEERRGEERRGEERRGEERRGEERRGEERRGEERRGEERRGEERRGEERRGEERRGEERRGEERAERREQRAERREERGEERRGEERRGEERRGEERRGEERRGEERRGEERRGEERRGETGNSLDSLTHSLISAHNPPKGASFDFSAFIREKKNGNEEKRRKRTYKADKKK</sequence>
<dbReference type="Proteomes" id="UP001620626">
    <property type="component" value="Unassembled WGS sequence"/>
</dbReference>
<feature type="compositionally biased region" description="Polar residues" evidence="1">
    <location>
        <begin position="446"/>
        <end position="459"/>
    </location>
</feature>
<evidence type="ECO:0000256" key="1">
    <source>
        <dbReference type="SAM" id="MobiDB-lite"/>
    </source>
</evidence>
<feature type="region of interest" description="Disordered" evidence="1">
    <location>
        <begin position="121"/>
        <end position="163"/>
    </location>
</feature>
<dbReference type="EMBL" id="JBICBT010000590">
    <property type="protein sequence ID" value="KAL3108402.1"/>
    <property type="molecule type" value="Genomic_DNA"/>
</dbReference>
<organism evidence="2 3">
    <name type="scientific">Heterodera trifolii</name>
    <dbReference type="NCBI Taxonomy" id="157864"/>
    <lineage>
        <taxon>Eukaryota</taxon>
        <taxon>Metazoa</taxon>
        <taxon>Ecdysozoa</taxon>
        <taxon>Nematoda</taxon>
        <taxon>Chromadorea</taxon>
        <taxon>Rhabditida</taxon>
        <taxon>Tylenchina</taxon>
        <taxon>Tylenchomorpha</taxon>
        <taxon>Tylenchoidea</taxon>
        <taxon>Heteroderidae</taxon>
        <taxon>Heteroderinae</taxon>
        <taxon>Heterodera</taxon>
    </lineage>
</organism>
<reference evidence="2 3" key="1">
    <citation type="submission" date="2024-10" db="EMBL/GenBank/DDBJ databases">
        <authorList>
            <person name="Kim D."/>
        </authorList>
    </citation>
    <scope>NUCLEOTIDE SEQUENCE [LARGE SCALE GENOMIC DNA]</scope>
    <source>
        <strain evidence="2">BH-2024</strain>
    </source>
</reference>
<evidence type="ECO:0000313" key="2">
    <source>
        <dbReference type="EMBL" id="KAL3108402.1"/>
    </source>
</evidence>
<feature type="compositionally biased region" description="Basic and acidic residues" evidence="1">
    <location>
        <begin position="11"/>
        <end position="28"/>
    </location>
</feature>
<feature type="region of interest" description="Disordered" evidence="1">
    <location>
        <begin position="1"/>
        <end position="43"/>
    </location>
</feature>